<evidence type="ECO:0000256" key="2">
    <source>
        <dbReference type="ARBA" id="ARBA00022692"/>
    </source>
</evidence>
<evidence type="ECO:0000256" key="7">
    <source>
        <dbReference type="ARBA" id="ARBA00023136"/>
    </source>
</evidence>
<dbReference type="GO" id="GO:0044331">
    <property type="term" value="P:cell-cell adhesion mediated by cadherin"/>
    <property type="evidence" value="ECO:0007669"/>
    <property type="project" value="TreeGrafter"/>
</dbReference>
<name>V6F0J6_MAGGM</name>
<keyword evidence="2" id="KW-0812">Transmembrane</keyword>
<feature type="compositionally biased region" description="Pro residues" evidence="8">
    <location>
        <begin position="1564"/>
        <end position="1586"/>
    </location>
</feature>
<sequence length="1788" mass="177928">MNAISRQYKRRPPKMKIGMMALEPRIMFDGAAIVDVVDKTVAADKSVAPPAVDTSAKSTVAEIIAKADVQNTAVAITVVQSSAPATDASGSRNEVVVVDTTVVDWQTLVADMNPNIPLILLRPNADGMGELEVMAQALSQYSNLDAIHLVAEGRTGGIILAGQAIWNGSLDAASPYLAQIGAALKPGGDFILYSCSVAGGEAGKAFIDDLSKAMGDVDIAASTDRTGPTILGGDWDLEYQTGDVETVLPFTLQGMQDISHCLGCTSSGSGGNEIIIGPDGITQWAHHKDSDASYGWVADVAFTLNGINTNNQPLSIGAGVYTAAMAPVSEFIPQIVECSASPNTAPTFTGGANAGLTLSENATITTITTAMLEVKDAEQAANARTYTLTTAPTKGTLTKSGVTVSANGTFTQADIDAGNIKYTPTANNIGADSLGFKVSDGTAELTNQTFSITISDVNPSISNNTVSWNENATGTVTTVTPSTDTNGLTYAITAGNTGGAFAIDSSGQITVNTASAVDFETNPTFTLTVTVDDEDADTNADSTATITINLTNVNEAPVNTKPTTQSVAEDGTLTFSAGNGNALSVTDVDAGTTLTTVVSVASGKGTLAVTTGGGANITGDGSNSVTIVGTVAQVQNALSSVTYTPTANASGTGYATLTIQSTDNGTGTLSDTDTVTIDVTAVADTPSVTNTSTTPGTQTTSGLVLSRNAADSTEVTHFKITGITNGNLFKNNGTTAINNGDFITFAEGNAGLKFTPTGGGDGSFTAQASTSAADGGLGGSTVSAAIAVGMAVTSPTVNEDTDSGAITVTKGGAETHFKVTGITGGTLYSDAGFTSQVTDGSFIAYGGATASLYFRPTAQRNTTTGGNGAFTVQASDGTTVSGTAVTSTITLTAIADTPTISSHTVTEDATSQAVTITRSANDGTETTHYKVTSITGGTLYSDVGLTQQISNNGFVASGGATTTVYFVPTANRNSTTGGNASFAVQASSSNADGGLGGSTATSTITLTPVADTPSVTNATTNEDTQSSSGLVISRNAGDGAETTHFKITAITGGTLYKADGTTQISNGDFITFAEGNAGLKFSPTANSSSNGSFAVEASTDGSTVAGSSAMATVTVNAVADTPAITNTSTTPGTQTTSGLVLSRAAVDGAEITHFKVTGITNGNLFKNNGTTAINNGDFITFAEGNAGLKFTPTGGGDGSFTAQASTSAADGGLGGSTVNAAIAVGAAVASPTLNEDTDSGAIAITKGNAETHYKITGITGGALYSDAAFTQQVNNGDFIAQGGGGGNATTTNLYFRPTANRNSSNGGDGSFVVQASTSNADGGLTGSQITSAITLTAIADTPSVTNASTAPVTQTTSGLVLSRAAGDGAETTHFKITGITGGTLYKADGTTQITNGSFITFAEGNAGLKFTPSNGATSGAFTAQAAKAANDGGLGGSTVNAAITVNTAPTASETALTPPGGDVGSAYTFTLPNGAFTDADEGDTLTYSASGLPPGLSINANTGVISGTPTNAGTSTVTITVTDAAGATATKTMSITVMAAPVAAPPPPPPPPPPAPIPVPPPPPPPEPPPPPPPAPIPVPTPPALPPVESTLTRPATNAFQVVVAAKPAGGGDALVINAPMRDAIVAEGARISVTIPTDTFAHTKADAVVSLTATRANGAALPGWMAFNPSTGTFEGTPPPGFRGEVVVRVIARDNEGRQVVQTFKIVVGQGQGNAAPAEGGQGGGGRDGGQGEGQGQGGPQAPGRTGDASPVGRPGLTAQLRALGQDGQATKQAVLFNALKTSGKAA</sequence>
<dbReference type="Pfam" id="PF16184">
    <property type="entry name" value="Cadherin_3"/>
    <property type="match status" value="1"/>
</dbReference>
<feature type="compositionally biased region" description="Gly residues" evidence="8">
    <location>
        <begin position="1721"/>
        <end position="1742"/>
    </location>
</feature>
<evidence type="ECO:0000256" key="8">
    <source>
        <dbReference type="SAM" id="MobiDB-lite"/>
    </source>
</evidence>
<protein>
    <recommendedName>
        <fullName evidence="9">Cadherin domain-containing protein</fullName>
    </recommendedName>
</protein>
<reference evidence="10 11" key="1">
    <citation type="journal article" date="2014" name="Genome Announc.">
        <title>Complete genome sequence of Magnetospirillum gryphiswaldense MSR-1.</title>
        <authorList>
            <person name="Wang X."/>
            <person name="Wang Q."/>
            <person name="Zhang W."/>
            <person name="Wang Y."/>
            <person name="Li L."/>
            <person name="Wen T."/>
            <person name="Zhang T."/>
            <person name="Zhang Y."/>
            <person name="Xu J."/>
            <person name="Hu J."/>
            <person name="Li S."/>
            <person name="Liu L."/>
            <person name="Liu J."/>
            <person name="Jiang W."/>
            <person name="Tian J."/>
            <person name="Li Y."/>
            <person name="Schuler D."/>
            <person name="Wang L."/>
            <person name="Li J."/>
        </authorList>
    </citation>
    <scope>NUCLEOTIDE SEQUENCE [LARGE SCALE GENOMIC DNA]</scope>
    <source>
        <strain evidence="11">DSM 6361 / JCM 21280 / NBRC 15271 / MSR-1</strain>
    </source>
</reference>
<keyword evidence="11" id="KW-1185">Reference proteome</keyword>
<dbReference type="STRING" id="1430440.MGMSRv2__0576"/>
<dbReference type="SMART" id="SM00112">
    <property type="entry name" value="CA"/>
    <property type="match status" value="1"/>
</dbReference>
<feature type="region of interest" description="Disordered" evidence="8">
    <location>
        <begin position="1011"/>
        <end position="1030"/>
    </location>
</feature>
<evidence type="ECO:0000256" key="5">
    <source>
        <dbReference type="ARBA" id="ARBA00022837"/>
    </source>
</evidence>
<dbReference type="KEGG" id="mgy:MGMSRv2__0576"/>
<dbReference type="GO" id="GO:0016342">
    <property type="term" value="C:catenin complex"/>
    <property type="evidence" value="ECO:0007669"/>
    <property type="project" value="TreeGrafter"/>
</dbReference>
<evidence type="ECO:0000256" key="3">
    <source>
        <dbReference type="ARBA" id="ARBA00022729"/>
    </source>
</evidence>
<evidence type="ECO:0000313" key="10">
    <source>
        <dbReference type="EMBL" id="CDK97791.1"/>
    </source>
</evidence>
<evidence type="ECO:0000256" key="1">
    <source>
        <dbReference type="ARBA" id="ARBA00004167"/>
    </source>
</evidence>
<comment type="subcellular location">
    <subcellularLocation>
        <location evidence="1">Membrane</location>
        <topology evidence="1">Single-pass membrane protein</topology>
    </subcellularLocation>
</comment>
<dbReference type="GO" id="GO:0016339">
    <property type="term" value="P:calcium-dependent cell-cell adhesion via plasma membrane cell adhesion molecules"/>
    <property type="evidence" value="ECO:0007669"/>
    <property type="project" value="TreeGrafter"/>
</dbReference>
<keyword evidence="4" id="KW-0677">Repeat</keyword>
<dbReference type="eggNOG" id="COG4733">
    <property type="taxonomic scope" value="Bacteria"/>
</dbReference>
<feature type="region of interest" description="Disordered" evidence="8">
    <location>
        <begin position="1564"/>
        <end position="1591"/>
    </location>
</feature>
<dbReference type="EMBL" id="HG794546">
    <property type="protein sequence ID" value="CDK97791.1"/>
    <property type="molecule type" value="Genomic_DNA"/>
</dbReference>
<evidence type="ECO:0000256" key="6">
    <source>
        <dbReference type="ARBA" id="ARBA00022989"/>
    </source>
</evidence>
<dbReference type="PANTHER" id="PTHR24027">
    <property type="entry name" value="CADHERIN-23"/>
    <property type="match status" value="1"/>
</dbReference>
<dbReference type="eggNOG" id="COG4932">
    <property type="taxonomic scope" value="Bacteria"/>
</dbReference>
<dbReference type="CDD" id="cd11304">
    <property type="entry name" value="Cadherin_repeat"/>
    <property type="match status" value="1"/>
</dbReference>
<dbReference type="Pfam" id="PF05345">
    <property type="entry name" value="He_PIG"/>
    <property type="match status" value="2"/>
</dbReference>
<dbReference type="GO" id="GO:0007156">
    <property type="term" value="P:homophilic cell adhesion via plasma membrane adhesion molecules"/>
    <property type="evidence" value="ECO:0007669"/>
    <property type="project" value="InterPro"/>
</dbReference>
<dbReference type="InterPro" id="IPR006644">
    <property type="entry name" value="Cadg"/>
</dbReference>
<dbReference type="SUPFAM" id="SSF49313">
    <property type="entry name" value="Cadherin-like"/>
    <property type="match status" value="3"/>
</dbReference>
<accession>V6F0J6</accession>
<evidence type="ECO:0000259" key="9">
    <source>
        <dbReference type="PROSITE" id="PS50268"/>
    </source>
</evidence>
<dbReference type="SMART" id="SM00736">
    <property type="entry name" value="CADG"/>
    <property type="match status" value="2"/>
</dbReference>
<dbReference type="GO" id="GO:0008013">
    <property type="term" value="F:beta-catenin binding"/>
    <property type="evidence" value="ECO:0007669"/>
    <property type="project" value="TreeGrafter"/>
</dbReference>
<dbReference type="InterPro" id="IPR025592">
    <property type="entry name" value="DUF4347"/>
</dbReference>
<feature type="compositionally biased region" description="Polar residues" evidence="8">
    <location>
        <begin position="1013"/>
        <end position="1030"/>
    </location>
</feature>
<dbReference type="GO" id="GO:0000902">
    <property type="term" value="P:cell morphogenesis"/>
    <property type="evidence" value="ECO:0007669"/>
    <property type="project" value="TreeGrafter"/>
</dbReference>
<dbReference type="Pfam" id="PF00028">
    <property type="entry name" value="Cadherin"/>
    <property type="match status" value="1"/>
</dbReference>
<organism evidence="10 11">
    <name type="scientific">Magnetospirillum gryphiswaldense (strain DSM 6361 / JCM 21280 / NBRC 15271 / MSR-1)</name>
    <dbReference type="NCBI Taxonomy" id="431944"/>
    <lineage>
        <taxon>Bacteria</taxon>
        <taxon>Pseudomonadati</taxon>
        <taxon>Pseudomonadota</taxon>
        <taxon>Alphaproteobacteria</taxon>
        <taxon>Rhodospirillales</taxon>
        <taxon>Rhodospirillaceae</taxon>
        <taxon>Magnetospirillum</taxon>
    </lineage>
</organism>
<dbReference type="PANTHER" id="PTHR24027:SF422">
    <property type="entry name" value="CADHERIN DOMAIN-CONTAINING PROTEIN"/>
    <property type="match status" value="1"/>
</dbReference>
<dbReference type="GO" id="GO:0016477">
    <property type="term" value="P:cell migration"/>
    <property type="evidence" value="ECO:0007669"/>
    <property type="project" value="TreeGrafter"/>
</dbReference>
<dbReference type="InterPro" id="IPR039808">
    <property type="entry name" value="Cadherin"/>
</dbReference>
<dbReference type="Proteomes" id="UP000018922">
    <property type="component" value="Chromosome I"/>
</dbReference>
<evidence type="ECO:0000256" key="4">
    <source>
        <dbReference type="ARBA" id="ARBA00022737"/>
    </source>
</evidence>
<dbReference type="eggNOG" id="COG5276">
    <property type="taxonomic scope" value="Bacteria"/>
</dbReference>
<feature type="region of interest" description="Disordered" evidence="8">
    <location>
        <begin position="1713"/>
        <end position="1766"/>
    </location>
</feature>
<proteinExistence type="predicted"/>
<evidence type="ECO:0000313" key="11">
    <source>
        <dbReference type="Proteomes" id="UP000018922"/>
    </source>
</evidence>
<dbReference type="InterPro" id="IPR039005">
    <property type="entry name" value="CSPG_rpt"/>
</dbReference>
<dbReference type="Gene3D" id="2.60.40.60">
    <property type="entry name" value="Cadherins"/>
    <property type="match status" value="1"/>
</dbReference>
<keyword evidence="6" id="KW-1133">Transmembrane helix</keyword>
<dbReference type="GO" id="GO:0005509">
    <property type="term" value="F:calcium ion binding"/>
    <property type="evidence" value="ECO:0007669"/>
    <property type="project" value="InterPro"/>
</dbReference>
<keyword evidence="7" id="KW-0472">Membrane</keyword>
<dbReference type="Gene3D" id="2.60.40.10">
    <property type="entry name" value="Immunoglobulins"/>
    <property type="match status" value="2"/>
</dbReference>
<dbReference type="GO" id="GO:0034332">
    <property type="term" value="P:adherens junction organization"/>
    <property type="evidence" value="ECO:0007669"/>
    <property type="project" value="TreeGrafter"/>
</dbReference>
<feature type="domain" description="Cadherin" evidence="9">
    <location>
        <begin position="488"/>
        <end position="564"/>
    </location>
</feature>
<dbReference type="InterPro" id="IPR002126">
    <property type="entry name" value="Cadherin-like_dom"/>
</dbReference>
<gene>
    <name evidence="10" type="ordered locus">MGMSRv2__0576</name>
</gene>
<keyword evidence="3" id="KW-0732">Signal</keyword>
<dbReference type="HOGENOM" id="CLU_235884_0_0_5"/>
<dbReference type="PROSITE" id="PS51854">
    <property type="entry name" value="CSPG"/>
    <property type="match status" value="1"/>
</dbReference>
<dbReference type="InterPro" id="IPR015919">
    <property type="entry name" value="Cadherin-like_sf"/>
</dbReference>
<keyword evidence="5" id="KW-0106">Calcium</keyword>
<dbReference type="GO" id="GO:0005912">
    <property type="term" value="C:adherens junction"/>
    <property type="evidence" value="ECO:0007669"/>
    <property type="project" value="TreeGrafter"/>
</dbReference>
<dbReference type="Pfam" id="PF14252">
    <property type="entry name" value="DUF4347"/>
    <property type="match status" value="1"/>
</dbReference>
<dbReference type="GO" id="GO:0045296">
    <property type="term" value="F:cadherin binding"/>
    <property type="evidence" value="ECO:0007669"/>
    <property type="project" value="TreeGrafter"/>
</dbReference>
<dbReference type="PROSITE" id="PS50268">
    <property type="entry name" value="CADHERIN_2"/>
    <property type="match status" value="1"/>
</dbReference>
<dbReference type="InterPro" id="IPR013783">
    <property type="entry name" value="Ig-like_fold"/>
</dbReference>
<dbReference type="GO" id="GO:0007043">
    <property type="term" value="P:cell-cell junction assembly"/>
    <property type="evidence" value="ECO:0007669"/>
    <property type="project" value="TreeGrafter"/>
</dbReference>